<protein>
    <recommendedName>
        <fullName evidence="2">histidine kinase</fullName>
        <ecNumber evidence="2">2.7.13.3</ecNumber>
    </recommendedName>
</protein>
<keyword evidence="7" id="KW-0067">ATP-binding</keyword>
<evidence type="ECO:0000256" key="6">
    <source>
        <dbReference type="ARBA" id="ARBA00022777"/>
    </source>
</evidence>
<dbReference type="RefSeq" id="WP_228104512.1">
    <property type="nucleotide sequence ID" value="NZ_CP101637.1"/>
</dbReference>
<keyword evidence="4" id="KW-0808">Transferase</keyword>
<keyword evidence="9" id="KW-0812">Transmembrane</keyword>
<gene>
    <name evidence="11" type="ORF">TEMA_05730</name>
</gene>
<dbReference type="SUPFAM" id="SSF55874">
    <property type="entry name" value="ATPase domain of HSP90 chaperone/DNA topoisomerase II/histidine kinase"/>
    <property type="match status" value="1"/>
</dbReference>
<keyword evidence="5" id="KW-0547">Nucleotide-binding</keyword>
<organism evidence="11 12">
    <name type="scientific">Terrisporobacter mayombei</name>
    <dbReference type="NCBI Taxonomy" id="1541"/>
    <lineage>
        <taxon>Bacteria</taxon>
        <taxon>Bacillati</taxon>
        <taxon>Bacillota</taxon>
        <taxon>Clostridia</taxon>
        <taxon>Peptostreptococcales</taxon>
        <taxon>Peptostreptococcaceae</taxon>
        <taxon>Terrisporobacter</taxon>
    </lineage>
</organism>
<name>A0ABY9PZ48_9FIRM</name>
<dbReference type="EMBL" id="CP101637">
    <property type="protein sequence ID" value="WMT80259.1"/>
    <property type="molecule type" value="Genomic_DNA"/>
</dbReference>
<evidence type="ECO:0000256" key="4">
    <source>
        <dbReference type="ARBA" id="ARBA00022679"/>
    </source>
</evidence>
<dbReference type="PANTHER" id="PTHR24421">
    <property type="entry name" value="NITRATE/NITRITE SENSOR PROTEIN NARX-RELATED"/>
    <property type="match status" value="1"/>
</dbReference>
<feature type="domain" description="Signal transduction histidine kinase subgroup 3 dimerisation and phosphoacceptor" evidence="10">
    <location>
        <begin position="177"/>
        <end position="242"/>
    </location>
</feature>
<evidence type="ECO:0000256" key="7">
    <source>
        <dbReference type="ARBA" id="ARBA00022840"/>
    </source>
</evidence>
<sequence length="366" mass="42633">MIYKIILNLIISVNIFIYGLENHELFNRISYPIVAILICISLSLYMLYIIKIKKDNLLLINIIFMLVVTYFYNPCLIILAMLGVEYILVKKYDVIYLYSIIIVYFLGAIKVNLSYTNIFLGFVACIFIYNSIKSEEKIHKLEKYNYDLKDKNFHLEETRKEENKINYNSIQSVKIEERNNISQKLHDKIGHTLAGSIMQLEALKIIIKSDEEKGFIILDNIIENLREGMDDIRYTLKKIKPNVEELNINNLKVMMDDFSKKSNIKTELKLEGDLNEINLIYWKNILECMSEIFTNSIKYCNGDSINIHISVFNKIIRIHIKDNGNYQGEIKKGMGLLGIEERIVNLGGDVYFNNEDGFSNLIILKG</sequence>
<proteinExistence type="predicted"/>
<evidence type="ECO:0000259" key="10">
    <source>
        <dbReference type="Pfam" id="PF07730"/>
    </source>
</evidence>
<evidence type="ECO:0000256" key="9">
    <source>
        <dbReference type="SAM" id="Phobius"/>
    </source>
</evidence>
<keyword evidence="9" id="KW-0472">Membrane</keyword>
<dbReference type="Proteomes" id="UP001235030">
    <property type="component" value="Chromosome"/>
</dbReference>
<dbReference type="EC" id="2.7.13.3" evidence="2"/>
<dbReference type="PANTHER" id="PTHR24421:SF10">
    <property type="entry name" value="NITRATE_NITRITE SENSOR PROTEIN NARQ"/>
    <property type="match status" value="1"/>
</dbReference>
<comment type="catalytic activity">
    <reaction evidence="1">
        <text>ATP + protein L-histidine = ADP + protein N-phospho-L-histidine.</text>
        <dbReference type="EC" id="2.7.13.3"/>
    </reaction>
</comment>
<dbReference type="InterPro" id="IPR036890">
    <property type="entry name" value="HATPase_C_sf"/>
</dbReference>
<keyword evidence="9" id="KW-1133">Transmembrane helix</keyword>
<feature type="transmembrane region" description="Helical" evidence="9">
    <location>
        <begin position="29"/>
        <end position="50"/>
    </location>
</feature>
<keyword evidence="6" id="KW-0418">Kinase</keyword>
<evidence type="ECO:0000256" key="8">
    <source>
        <dbReference type="ARBA" id="ARBA00023012"/>
    </source>
</evidence>
<dbReference type="InterPro" id="IPR011712">
    <property type="entry name" value="Sig_transdc_His_kin_sub3_dim/P"/>
</dbReference>
<feature type="transmembrane region" description="Helical" evidence="9">
    <location>
        <begin position="96"/>
        <end position="129"/>
    </location>
</feature>
<evidence type="ECO:0000313" key="11">
    <source>
        <dbReference type="EMBL" id="WMT80259.1"/>
    </source>
</evidence>
<feature type="transmembrane region" description="Helical" evidence="9">
    <location>
        <begin position="5"/>
        <end position="23"/>
    </location>
</feature>
<accession>A0ABY9PZ48</accession>
<evidence type="ECO:0000256" key="5">
    <source>
        <dbReference type="ARBA" id="ARBA00022741"/>
    </source>
</evidence>
<feature type="transmembrane region" description="Helical" evidence="9">
    <location>
        <begin position="57"/>
        <end position="84"/>
    </location>
</feature>
<evidence type="ECO:0000256" key="1">
    <source>
        <dbReference type="ARBA" id="ARBA00000085"/>
    </source>
</evidence>
<keyword evidence="12" id="KW-1185">Reference proteome</keyword>
<keyword evidence="3" id="KW-0597">Phosphoprotein</keyword>
<dbReference type="Gene3D" id="3.30.565.10">
    <property type="entry name" value="Histidine kinase-like ATPase, C-terminal domain"/>
    <property type="match status" value="1"/>
</dbReference>
<dbReference type="Gene3D" id="1.20.5.1930">
    <property type="match status" value="1"/>
</dbReference>
<evidence type="ECO:0000256" key="2">
    <source>
        <dbReference type="ARBA" id="ARBA00012438"/>
    </source>
</evidence>
<evidence type="ECO:0000256" key="3">
    <source>
        <dbReference type="ARBA" id="ARBA00022553"/>
    </source>
</evidence>
<dbReference type="Pfam" id="PF07730">
    <property type="entry name" value="HisKA_3"/>
    <property type="match status" value="1"/>
</dbReference>
<reference evidence="11 12" key="1">
    <citation type="submission" date="2022-07" db="EMBL/GenBank/DDBJ databases">
        <title>Genome sequence of Terrisporobacter mayombei DSM6539.</title>
        <authorList>
            <person name="Boeer T."/>
            <person name="Bengelsdorf F.R."/>
            <person name="Daniel R."/>
            <person name="Poehlein A."/>
        </authorList>
    </citation>
    <scope>NUCLEOTIDE SEQUENCE [LARGE SCALE GENOMIC DNA]</scope>
    <source>
        <strain evidence="11 12">DSM 6539</strain>
    </source>
</reference>
<keyword evidence="8" id="KW-0902">Two-component regulatory system</keyword>
<evidence type="ECO:0000313" key="12">
    <source>
        <dbReference type="Proteomes" id="UP001235030"/>
    </source>
</evidence>
<dbReference type="InterPro" id="IPR050482">
    <property type="entry name" value="Sensor_HK_TwoCompSys"/>
</dbReference>